<dbReference type="InterPro" id="IPR046866">
    <property type="entry name" value="FapA_N"/>
</dbReference>
<dbReference type="PANTHER" id="PTHR38032">
    <property type="entry name" value="POLYMERASE-RELATED"/>
    <property type="match status" value="1"/>
</dbReference>
<comment type="caution">
    <text evidence="3">The sequence shown here is derived from an EMBL/GenBank/DDBJ whole genome shotgun (WGS) entry which is preliminary data.</text>
</comment>
<evidence type="ECO:0000259" key="2">
    <source>
        <dbReference type="Pfam" id="PF20250"/>
    </source>
</evidence>
<sequence>MEFKSGFWGRLFGFKRTERDGEHAQEQSQEQSLPDLEPIQGDQTVPLSEPQPEPDINQLILSHEHPFILLYEKWREQVGYAPLPHLRLDYGDDDGPVDENLEKELSRLRRAITAVAADRLSQIPKEPEPESPSEEESEAKEDGEEEVEEEPPFQLDAQPLIYVTVDQLAAWLVVFPPIGEGRELDKEMLDGILKESGVSYGLNTELLDALPDAQDRYFHLFLIARGRAVVHGKDGYIEDFFKRNVRKKFEEDEHGRVDYFHLNIVQNVEKGQPICQIVPPVPGVAGRTVLDEEITCKEGKTPSLPKGRNTEASEDGMQLLAVKAGRVEFSGRSFVVKSVLEISGNVDFSTGNINFVGDVHIHGDVGSGFSVRTIGNVTIDGVVEAAEIEAGGDLIVAKGILGDSRAMIRAHHDVYAKYMENCTVHCRGSLQTDCIVNCDVYCDGEVNVRSGRGTIIGGRIRAAQGVDAKVVGSKSESVTSIFLGGQPFADFERETLLLNIKKQEAELEKLERQPDSPTRTQRMGKLRLDLSIGRMKLSQFDKELKKIKEKLEEQGGCRLKCSIAYPGVALTIGDLTMPLAKETSMVDARLVGGEICLL</sequence>
<feature type="domain" description="Flagellar Assembly Protein A N-terminal region" evidence="2">
    <location>
        <begin position="161"/>
        <end position="330"/>
    </location>
</feature>
<feature type="compositionally biased region" description="Acidic residues" evidence="1">
    <location>
        <begin position="129"/>
        <end position="151"/>
    </location>
</feature>
<keyword evidence="4" id="KW-1185">Reference proteome</keyword>
<dbReference type="RefSeq" id="WP_159751320.1">
    <property type="nucleotide sequence ID" value="NZ_CASSPE010000011.1"/>
</dbReference>
<evidence type="ECO:0000313" key="4">
    <source>
        <dbReference type="Proteomes" id="UP000460412"/>
    </source>
</evidence>
<organism evidence="3 4">
    <name type="scientific">Sporofaciens musculi</name>
    <dbReference type="NCBI Taxonomy" id="2681861"/>
    <lineage>
        <taxon>Bacteria</taxon>
        <taxon>Bacillati</taxon>
        <taxon>Bacillota</taxon>
        <taxon>Clostridia</taxon>
        <taxon>Lachnospirales</taxon>
        <taxon>Lachnospiraceae</taxon>
        <taxon>Sporofaciens</taxon>
    </lineage>
</organism>
<name>A0A7X3SJ12_9FIRM</name>
<reference evidence="3 4" key="1">
    <citation type="submission" date="2019-12" db="EMBL/GenBank/DDBJ databases">
        <title>Sporaefaciens musculi gen. nov., sp. nov., a novel bacterium isolated from the caecum of an obese mouse.</title>
        <authorList>
            <person name="Rasmussen T.S."/>
            <person name="Streidl T."/>
            <person name="Hitch T.C.A."/>
            <person name="Wortmann E."/>
            <person name="Deptula P."/>
            <person name="Hansen M."/>
            <person name="Nielsen D.S."/>
            <person name="Clavel T."/>
            <person name="Vogensen F.K."/>
        </authorList>
    </citation>
    <scope>NUCLEOTIDE SEQUENCE [LARGE SCALE GENOMIC DNA]</scope>
    <source>
        <strain evidence="3 4">WCA-9-b2</strain>
    </source>
</reference>
<protein>
    <submittedName>
        <fullName evidence="3">DUF342 domain-containing protein</fullName>
    </submittedName>
</protein>
<dbReference type="InterPro" id="IPR005646">
    <property type="entry name" value="FapA"/>
</dbReference>
<gene>
    <name evidence="3" type="ORF">GN277_12340</name>
</gene>
<dbReference type="PANTHER" id="PTHR38032:SF1">
    <property type="entry name" value="RNA-BINDING PROTEIN KHPB N-TERMINAL DOMAIN-CONTAINING PROTEIN"/>
    <property type="match status" value="1"/>
</dbReference>
<proteinExistence type="predicted"/>
<dbReference type="AlphaFoldDB" id="A0A7X3SJ12"/>
<feature type="region of interest" description="Disordered" evidence="1">
    <location>
        <begin position="18"/>
        <end position="54"/>
    </location>
</feature>
<accession>A0A7X3SJ12</accession>
<dbReference type="Pfam" id="PF03961">
    <property type="entry name" value="FapA"/>
    <property type="match status" value="1"/>
</dbReference>
<dbReference type="InterPro" id="IPR046865">
    <property type="entry name" value="FapA_b_solenoid"/>
</dbReference>
<dbReference type="Pfam" id="PF20250">
    <property type="entry name" value="FapA_N"/>
    <property type="match status" value="1"/>
</dbReference>
<evidence type="ECO:0000256" key="1">
    <source>
        <dbReference type="SAM" id="MobiDB-lite"/>
    </source>
</evidence>
<dbReference type="EMBL" id="WUQX01000001">
    <property type="protein sequence ID" value="MXP76153.1"/>
    <property type="molecule type" value="Genomic_DNA"/>
</dbReference>
<dbReference type="Proteomes" id="UP000460412">
    <property type="component" value="Unassembled WGS sequence"/>
</dbReference>
<feature type="region of interest" description="Disordered" evidence="1">
    <location>
        <begin position="118"/>
        <end position="153"/>
    </location>
</feature>
<evidence type="ECO:0000313" key="3">
    <source>
        <dbReference type="EMBL" id="MXP76153.1"/>
    </source>
</evidence>